<evidence type="ECO:0000256" key="10">
    <source>
        <dbReference type="SAM" id="Phobius"/>
    </source>
</evidence>
<evidence type="ECO:0000256" key="9">
    <source>
        <dbReference type="ARBA" id="ARBA00023012"/>
    </source>
</evidence>
<organism evidence="13 14">
    <name type="scientific">Denitromonas halophila</name>
    <dbReference type="NCBI Taxonomy" id="1629404"/>
    <lineage>
        <taxon>Bacteria</taxon>
        <taxon>Pseudomonadati</taxon>
        <taxon>Pseudomonadota</taxon>
        <taxon>Betaproteobacteria</taxon>
        <taxon>Rhodocyclales</taxon>
        <taxon>Zoogloeaceae</taxon>
        <taxon>Denitromonas</taxon>
    </lineage>
</organism>
<feature type="domain" description="Histidine kinase" evidence="11">
    <location>
        <begin position="333"/>
        <end position="548"/>
    </location>
</feature>
<dbReference type="EMBL" id="VMNK01000003">
    <property type="protein sequence ID" value="TVO58699.1"/>
    <property type="molecule type" value="Genomic_DNA"/>
</dbReference>
<dbReference type="Pfam" id="PF00512">
    <property type="entry name" value="HisKA"/>
    <property type="match status" value="1"/>
</dbReference>
<keyword evidence="6 10" id="KW-0812">Transmembrane</keyword>
<keyword evidence="8 10" id="KW-1133">Transmembrane helix</keyword>
<dbReference type="InterPro" id="IPR005467">
    <property type="entry name" value="His_kinase_dom"/>
</dbReference>
<reference evidence="13 14" key="1">
    <citation type="submission" date="2019-07" db="EMBL/GenBank/DDBJ databases">
        <title>The pathways for chlorine oxyanion respiration interact through the shared metabolite chlorate.</title>
        <authorList>
            <person name="Barnum T.P."/>
            <person name="Cheng Y."/>
            <person name="Hill K.A."/>
            <person name="Lucas L.N."/>
            <person name="Carlson H.K."/>
            <person name="Coates J.D."/>
        </authorList>
    </citation>
    <scope>NUCLEOTIDE SEQUENCE [LARGE SCALE GENOMIC DNA]</scope>
    <source>
        <strain evidence="13 14">SFB-3</strain>
    </source>
</reference>
<dbReference type="SUPFAM" id="SSF47384">
    <property type="entry name" value="Homodimeric domain of signal transducing histidine kinase"/>
    <property type="match status" value="1"/>
</dbReference>
<protein>
    <recommendedName>
        <fullName evidence="3">histidine kinase</fullName>
        <ecNumber evidence="3">2.7.13.3</ecNumber>
    </recommendedName>
</protein>
<dbReference type="CDD" id="cd00075">
    <property type="entry name" value="HATPase"/>
    <property type="match status" value="1"/>
</dbReference>
<dbReference type="GO" id="GO:0016020">
    <property type="term" value="C:membrane"/>
    <property type="evidence" value="ECO:0007669"/>
    <property type="project" value="UniProtKB-SubCell"/>
</dbReference>
<evidence type="ECO:0000256" key="7">
    <source>
        <dbReference type="ARBA" id="ARBA00022777"/>
    </source>
</evidence>
<evidence type="ECO:0000256" key="4">
    <source>
        <dbReference type="ARBA" id="ARBA00022553"/>
    </source>
</evidence>
<comment type="subcellular location">
    <subcellularLocation>
        <location evidence="2">Membrane</location>
    </subcellularLocation>
</comment>
<sequence length="559" mass="59682">MKPIRISLRSKLALMALVLLALPWVGYQYVQEMERFLLDGQRQGLIATARAVATALHERPQLFGRPPGSSMVSLSDSLLPGEEVLELAIAAMPQQTPTEAPFAAPPPAPTIDGAAEVAAILRALERNTARIWVVDRDLDVLTHTGSLAPPPAASPAPLVQFWHGLLGSVGYRPDDIAARLADIPPPSGQAISGTLFGATTSWLRPVGGSDVLIVAAAHPVWVADRVQGAVVVEESTLAIQAVRDAAVERLAWLTFAGLAIAAIVVLGFASRLSWRIRSLRDEAESAIDARGRITGLAAASTAGDEVGDLSRSFSTLLARLAQHHQYLESMASRLSHELRTPVAVVRSSLENLQLEALPPEAATYLDRAHAGLHRLTRILARMSEATRMEQALATTDPEWFELRAVIAECLSGYRLAHASQRFDDRLTDQPVWVRGAPDLAAQMLDKLVSNAIDFTSAGQPIKIELTLTDTQAELSVSNHGPTLPSALEGKLFDSMVSGRSADPGGEPHLGLGLYVAQLIAGFHGGKLAARNLPSDDGVRVTATLPARADNSLGARADRQ</sequence>
<dbReference type="Gene3D" id="6.10.340.10">
    <property type="match status" value="1"/>
</dbReference>
<comment type="caution">
    <text evidence="13">The sequence shown here is derived from an EMBL/GenBank/DDBJ whole genome shotgun (WGS) entry which is preliminary data.</text>
</comment>
<evidence type="ECO:0000256" key="2">
    <source>
        <dbReference type="ARBA" id="ARBA00004370"/>
    </source>
</evidence>
<dbReference type="SMART" id="SM00387">
    <property type="entry name" value="HATPase_c"/>
    <property type="match status" value="1"/>
</dbReference>
<dbReference type="GO" id="GO:0000155">
    <property type="term" value="F:phosphorelay sensor kinase activity"/>
    <property type="evidence" value="ECO:0007669"/>
    <property type="project" value="InterPro"/>
</dbReference>
<dbReference type="EC" id="2.7.13.3" evidence="3"/>
<evidence type="ECO:0000313" key="14">
    <source>
        <dbReference type="Proteomes" id="UP000319502"/>
    </source>
</evidence>
<feature type="domain" description="HAMP" evidence="12">
    <location>
        <begin position="270"/>
        <end position="325"/>
    </location>
</feature>
<dbReference type="Gene3D" id="3.30.565.10">
    <property type="entry name" value="Histidine kinase-like ATPase, C-terminal domain"/>
    <property type="match status" value="1"/>
</dbReference>
<dbReference type="Pfam" id="PF02518">
    <property type="entry name" value="HATPase_c"/>
    <property type="match status" value="1"/>
</dbReference>
<dbReference type="AlphaFoldDB" id="A0A557R0L1"/>
<evidence type="ECO:0000256" key="5">
    <source>
        <dbReference type="ARBA" id="ARBA00022679"/>
    </source>
</evidence>
<dbReference type="InterPro" id="IPR003660">
    <property type="entry name" value="HAMP_dom"/>
</dbReference>
<dbReference type="PANTHER" id="PTHR45436">
    <property type="entry name" value="SENSOR HISTIDINE KINASE YKOH"/>
    <property type="match status" value="1"/>
</dbReference>
<accession>A0A557R0L1</accession>
<dbReference type="PROSITE" id="PS50109">
    <property type="entry name" value="HIS_KIN"/>
    <property type="match status" value="1"/>
</dbReference>
<keyword evidence="4" id="KW-0597">Phosphoprotein</keyword>
<proteinExistence type="predicted"/>
<keyword evidence="9" id="KW-0902">Two-component regulatory system</keyword>
<feature type="transmembrane region" description="Helical" evidence="10">
    <location>
        <begin position="250"/>
        <end position="270"/>
    </location>
</feature>
<comment type="catalytic activity">
    <reaction evidence="1">
        <text>ATP + protein L-histidine = ADP + protein N-phospho-L-histidine.</text>
        <dbReference type="EC" id="2.7.13.3"/>
    </reaction>
</comment>
<evidence type="ECO:0000259" key="11">
    <source>
        <dbReference type="PROSITE" id="PS50109"/>
    </source>
</evidence>
<keyword evidence="10" id="KW-0472">Membrane</keyword>
<dbReference type="RefSeq" id="WP_144308225.1">
    <property type="nucleotide sequence ID" value="NZ_VMNK01000003.1"/>
</dbReference>
<dbReference type="InterPro" id="IPR003594">
    <property type="entry name" value="HATPase_dom"/>
</dbReference>
<name>A0A557R0L1_9RHOO</name>
<dbReference type="InterPro" id="IPR036097">
    <property type="entry name" value="HisK_dim/P_sf"/>
</dbReference>
<dbReference type="CDD" id="cd00082">
    <property type="entry name" value="HisKA"/>
    <property type="match status" value="1"/>
</dbReference>
<keyword evidence="7" id="KW-0418">Kinase</keyword>
<dbReference type="OrthoDB" id="9806130at2"/>
<dbReference type="Proteomes" id="UP000319502">
    <property type="component" value="Unassembled WGS sequence"/>
</dbReference>
<dbReference type="SUPFAM" id="SSF55874">
    <property type="entry name" value="ATPase domain of HSP90 chaperone/DNA topoisomerase II/histidine kinase"/>
    <property type="match status" value="1"/>
</dbReference>
<dbReference type="SMART" id="SM00388">
    <property type="entry name" value="HisKA"/>
    <property type="match status" value="1"/>
</dbReference>
<dbReference type="PANTHER" id="PTHR45436:SF5">
    <property type="entry name" value="SENSOR HISTIDINE KINASE TRCS"/>
    <property type="match status" value="1"/>
</dbReference>
<evidence type="ECO:0000256" key="8">
    <source>
        <dbReference type="ARBA" id="ARBA00022989"/>
    </source>
</evidence>
<evidence type="ECO:0000256" key="1">
    <source>
        <dbReference type="ARBA" id="ARBA00000085"/>
    </source>
</evidence>
<dbReference type="PROSITE" id="PS50885">
    <property type="entry name" value="HAMP"/>
    <property type="match status" value="1"/>
</dbReference>
<dbReference type="InterPro" id="IPR036890">
    <property type="entry name" value="HATPase_C_sf"/>
</dbReference>
<dbReference type="InterPro" id="IPR050428">
    <property type="entry name" value="TCS_sensor_his_kinase"/>
</dbReference>
<evidence type="ECO:0000256" key="6">
    <source>
        <dbReference type="ARBA" id="ARBA00022692"/>
    </source>
</evidence>
<keyword evidence="14" id="KW-1185">Reference proteome</keyword>
<gene>
    <name evidence="13" type="ORF">FHP91_03275</name>
</gene>
<evidence type="ECO:0000259" key="12">
    <source>
        <dbReference type="PROSITE" id="PS50885"/>
    </source>
</evidence>
<dbReference type="InterPro" id="IPR003661">
    <property type="entry name" value="HisK_dim/P_dom"/>
</dbReference>
<evidence type="ECO:0000256" key="3">
    <source>
        <dbReference type="ARBA" id="ARBA00012438"/>
    </source>
</evidence>
<evidence type="ECO:0000313" key="13">
    <source>
        <dbReference type="EMBL" id="TVO58699.1"/>
    </source>
</evidence>
<dbReference type="Gene3D" id="1.10.287.130">
    <property type="match status" value="1"/>
</dbReference>
<keyword evidence="5" id="KW-0808">Transferase</keyword>